<dbReference type="InterPro" id="IPR028250">
    <property type="entry name" value="DsbDN"/>
</dbReference>
<protein>
    <recommendedName>
        <fullName evidence="3">Thiol:disulfide interchange protein DsbD N-terminal domain-containing protein</fullName>
    </recommendedName>
</protein>
<feature type="signal peptide" evidence="2">
    <location>
        <begin position="1"/>
        <end position="25"/>
    </location>
</feature>
<proteinExistence type="predicted"/>
<feature type="compositionally biased region" description="Basic and acidic residues" evidence="1">
    <location>
        <begin position="243"/>
        <end position="253"/>
    </location>
</feature>
<evidence type="ECO:0000256" key="2">
    <source>
        <dbReference type="SAM" id="SignalP"/>
    </source>
</evidence>
<evidence type="ECO:0000256" key="1">
    <source>
        <dbReference type="SAM" id="MobiDB-lite"/>
    </source>
</evidence>
<feature type="domain" description="Thiol:disulfide interchange protein DsbD N-terminal" evidence="3">
    <location>
        <begin position="57"/>
        <end position="155"/>
    </location>
</feature>
<evidence type="ECO:0000313" key="4">
    <source>
        <dbReference type="EMBL" id="ODN66588.1"/>
    </source>
</evidence>
<reference evidence="4 5" key="1">
    <citation type="submission" date="2016-07" db="EMBL/GenBank/DDBJ databases">
        <title>Draft Genome Sequence of Methylobrevis pamukkalensis PK2.</title>
        <authorList>
            <person name="Vasilenko O.V."/>
            <person name="Doronina N.V."/>
            <person name="Shmareva M.N."/>
            <person name="Tarlachkov S.V."/>
            <person name="Mustakhimov I."/>
            <person name="Trotsenko Y.A."/>
        </authorList>
    </citation>
    <scope>NUCLEOTIDE SEQUENCE [LARGE SCALE GENOMIC DNA]</scope>
    <source>
        <strain evidence="4 5">PK2</strain>
    </source>
</reference>
<feature type="region of interest" description="Disordered" evidence="1">
    <location>
        <begin position="232"/>
        <end position="253"/>
    </location>
</feature>
<keyword evidence="5" id="KW-1185">Reference proteome</keyword>
<feature type="chain" id="PRO_5009128592" description="Thiol:disulfide interchange protein DsbD N-terminal domain-containing protein" evidence="2">
    <location>
        <begin position="26"/>
        <end position="293"/>
    </location>
</feature>
<gene>
    <name evidence="4" type="ORF">A6302_04433</name>
</gene>
<evidence type="ECO:0000259" key="3">
    <source>
        <dbReference type="Pfam" id="PF11412"/>
    </source>
</evidence>
<dbReference type="EMBL" id="MCRJ01000222">
    <property type="protein sequence ID" value="ODN66588.1"/>
    <property type="molecule type" value="Genomic_DNA"/>
</dbReference>
<accession>A0A1E3GRB1</accession>
<dbReference type="Pfam" id="PF11412">
    <property type="entry name" value="DsbD_N"/>
    <property type="match status" value="1"/>
</dbReference>
<dbReference type="RefSeq" id="WP_069308484.1">
    <property type="nucleotide sequence ID" value="NZ_MCRJ01000222.1"/>
</dbReference>
<organism evidence="4 5">
    <name type="scientific">Methylobrevis pamukkalensis</name>
    <dbReference type="NCBI Taxonomy" id="1439726"/>
    <lineage>
        <taxon>Bacteria</taxon>
        <taxon>Pseudomonadati</taxon>
        <taxon>Pseudomonadota</taxon>
        <taxon>Alphaproteobacteria</taxon>
        <taxon>Hyphomicrobiales</taxon>
        <taxon>Pleomorphomonadaceae</taxon>
        <taxon>Methylobrevis</taxon>
    </lineage>
</organism>
<keyword evidence="2" id="KW-0732">Signal</keyword>
<dbReference type="AlphaFoldDB" id="A0A1E3GRB1"/>
<dbReference type="Proteomes" id="UP000094622">
    <property type="component" value="Unassembled WGS sequence"/>
</dbReference>
<evidence type="ECO:0000313" key="5">
    <source>
        <dbReference type="Proteomes" id="UP000094622"/>
    </source>
</evidence>
<comment type="caution">
    <text evidence="4">The sequence shown here is derived from an EMBL/GenBank/DDBJ whole genome shotgun (WGS) entry which is preliminary data.</text>
</comment>
<name>A0A1E3GRB1_9HYPH</name>
<sequence>MKPIARPLASAVLALALLGAQATLAAGQGVPQPDTRLVVAGPVSGAGDGSSGAGGYDLALVVTLPKGWHTYWRSPGDVGVPPMLTPQEADNLAGLDVGFPVPRRYFDGYSESIIYEDAVTLPIRVAATEADAPVTLRLGFDFGYCKEICVPAHASFDVDLHPGMTPDTGADRLVAAARATLPLPEDNPAARLRLAEFAPVPVGPGAPPRYRLVVEGPDAGRADLDVFVEGPEGWSLPLPKPQAEPREGGETSEGHTFLLDLQGIPKGAPTAGAALRITMVSGTRGVEAIRRLP</sequence>